<dbReference type="InterPro" id="IPR045192">
    <property type="entry name" value="AP180-like"/>
</dbReference>
<dbReference type="GO" id="GO:0006900">
    <property type="term" value="P:vesicle budding from membrane"/>
    <property type="evidence" value="ECO:0007669"/>
    <property type="project" value="TreeGrafter"/>
</dbReference>
<dbReference type="GO" id="GO:0030136">
    <property type="term" value="C:clathrin-coated vesicle"/>
    <property type="evidence" value="ECO:0007669"/>
    <property type="project" value="UniProtKB-SubCell"/>
</dbReference>
<evidence type="ECO:0000256" key="8">
    <source>
        <dbReference type="ARBA" id="ARBA00023329"/>
    </source>
</evidence>
<sequence>MGTFKSLRQAYDALKDSTKVGLAKDLDVAIVKATSHSESPPKERHVRSKVAIKVLIVIHRTLREGDPTFREELMSCSHRAHILHISNFKDDSSPLAWDCSAWVRTYALFLEERLECFRILKYDIETEGLIKSSPTTKSHSRTRVSGSNELIEQLPVLQQLLFRLIGCQPEGAACTNYLVQYALALFFDMPKHEAIKALNIYKEADNLAEFYEYCKALDLARNFQFPTLRQPPPSFLATMEEISITSTPEQEEVVEEKEKEIALADEEETQLKEEPKEIEQLVPVDDSTGDLLGLNEINPRALELEESNALALAILPAGNVSTPNRGLSEIGGTGWELALVTAPSNHTTPPRESKLAGGFDKLLLDSLYEDDAARKHIRLKNAGYRYEDMKVEQNLFQHDPFTMSNNIAPPTNVQMALLAQQQQQMMLMPYQHTTSSNPFGDPFFNLPSTSTSQSANHTLL</sequence>
<comment type="caution">
    <text evidence="10">The sequence shown here is derived from an EMBL/GenBank/DDBJ whole genome shotgun (WGS) entry which is preliminary data.</text>
</comment>
<dbReference type="PANTHER" id="PTHR22951:SF5">
    <property type="entry name" value="PHOSPHATIDYLINOSITOL-BINDING CLATHRIN ASSEMBLY PROTEIN LAP"/>
    <property type="match status" value="1"/>
</dbReference>
<accession>A0A6A3BCV8</accession>
<dbReference type="CDD" id="cd03564">
    <property type="entry name" value="ANTH_N"/>
    <property type="match status" value="1"/>
</dbReference>
<evidence type="ECO:0000256" key="6">
    <source>
        <dbReference type="ARBA" id="ARBA00023136"/>
    </source>
</evidence>
<dbReference type="GO" id="GO:0048268">
    <property type="term" value="P:clathrin coat assembly"/>
    <property type="evidence" value="ECO:0007669"/>
    <property type="project" value="InterPro"/>
</dbReference>
<dbReference type="GO" id="GO:0005794">
    <property type="term" value="C:Golgi apparatus"/>
    <property type="evidence" value="ECO:0007669"/>
    <property type="project" value="UniProtKB-SubCell"/>
</dbReference>
<keyword evidence="7" id="KW-0168">Coated pit</keyword>
<evidence type="ECO:0000256" key="2">
    <source>
        <dbReference type="ARBA" id="ARBA00004555"/>
    </source>
</evidence>
<dbReference type="EMBL" id="VEPZ02000875">
    <property type="protein sequence ID" value="KAE8713827.1"/>
    <property type="molecule type" value="Genomic_DNA"/>
</dbReference>
<dbReference type="InterPro" id="IPR013809">
    <property type="entry name" value="ENTH"/>
</dbReference>
<evidence type="ECO:0000259" key="9">
    <source>
        <dbReference type="PROSITE" id="PS50942"/>
    </source>
</evidence>
<dbReference type="SUPFAM" id="SSF48464">
    <property type="entry name" value="ENTH/VHS domain"/>
    <property type="match status" value="1"/>
</dbReference>
<organism evidence="10 11">
    <name type="scientific">Hibiscus syriacus</name>
    <name type="common">Rose of Sharon</name>
    <dbReference type="NCBI Taxonomy" id="106335"/>
    <lineage>
        <taxon>Eukaryota</taxon>
        <taxon>Viridiplantae</taxon>
        <taxon>Streptophyta</taxon>
        <taxon>Embryophyta</taxon>
        <taxon>Tracheophyta</taxon>
        <taxon>Spermatophyta</taxon>
        <taxon>Magnoliopsida</taxon>
        <taxon>eudicotyledons</taxon>
        <taxon>Gunneridae</taxon>
        <taxon>Pentapetalae</taxon>
        <taxon>rosids</taxon>
        <taxon>malvids</taxon>
        <taxon>Malvales</taxon>
        <taxon>Malvaceae</taxon>
        <taxon>Malvoideae</taxon>
        <taxon>Hibiscus</taxon>
    </lineage>
</organism>
<protein>
    <submittedName>
        <fullName evidence="10">Clathrin assembly protein</fullName>
    </submittedName>
</protein>
<dbReference type="SMART" id="SM00273">
    <property type="entry name" value="ENTH"/>
    <property type="match status" value="1"/>
</dbReference>
<gene>
    <name evidence="10" type="ORF">F3Y22_tig00110204pilonHSYRG00040</name>
</gene>
<evidence type="ECO:0000256" key="7">
    <source>
        <dbReference type="ARBA" id="ARBA00023176"/>
    </source>
</evidence>
<dbReference type="GO" id="GO:0005545">
    <property type="term" value="F:1-phosphatidylinositol binding"/>
    <property type="evidence" value="ECO:0007669"/>
    <property type="project" value="InterPro"/>
</dbReference>
<dbReference type="InterPro" id="IPR048050">
    <property type="entry name" value="ANTH_N_plant"/>
</dbReference>
<dbReference type="PANTHER" id="PTHR22951">
    <property type="entry name" value="CLATHRIN ASSEMBLY PROTEIN"/>
    <property type="match status" value="1"/>
</dbReference>
<keyword evidence="11" id="KW-1185">Reference proteome</keyword>
<evidence type="ECO:0000256" key="4">
    <source>
        <dbReference type="ARBA" id="ARBA00022583"/>
    </source>
</evidence>
<dbReference type="GO" id="GO:0005546">
    <property type="term" value="F:phosphatidylinositol-4,5-bisphosphate binding"/>
    <property type="evidence" value="ECO:0007669"/>
    <property type="project" value="TreeGrafter"/>
</dbReference>
<evidence type="ECO:0000256" key="5">
    <source>
        <dbReference type="ARBA" id="ARBA00023034"/>
    </source>
</evidence>
<dbReference type="Gene3D" id="1.25.40.90">
    <property type="match status" value="2"/>
</dbReference>
<dbReference type="GO" id="GO:0072583">
    <property type="term" value="P:clathrin-dependent endocytosis"/>
    <property type="evidence" value="ECO:0007669"/>
    <property type="project" value="InterPro"/>
</dbReference>
<dbReference type="InterPro" id="IPR014712">
    <property type="entry name" value="ANTH_dom_sf"/>
</dbReference>
<dbReference type="PROSITE" id="PS50942">
    <property type="entry name" value="ENTH"/>
    <property type="match status" value="1"/>
</dbReference>
<keyword evidence="6" id="KW-0472">Membrane</keyword>
<evidence type="ECO:0000313" key="11">
    <source>
        <dbReference type="Proteomes" id="UP000436088"/>
    </source>
</evidence>
<dbReference type="GO" id="GO:0005905">
    <property type="term" value="C:clathrin-coated pit"/>
    <property type="evidence" value="ECO:0007669"/>
    <property type="project" value="UniProtKB-SubCell"/>
</dbReference>
<dbReference type="InterPro" id="IPR011417">
    <property type="entry name" value="ANTH_dom"/>
</dbReference>
<name>A0A6A3BCV8_HIBSY</name>
<dbReference type="Pfam" id="PF07651">
    <property type="entry name" value="ANTH"/>
    <property type="match status" value="2"/>
</dbReference>
<reference evidence="10" key="1">
    <citation type="submission" date="2019-09" db="EMBL/GenBank/DDBJ databases">
        <title>Draft genome information of white flower Hibiscus syriacus.</title>
        <authorList>
            <person name="Kim Y.-M."/>
        </authorList>
    </citation>
    <scope>NUCLEOTIDE SEQUENCE [LARGE SCALE GENOMIC DNA]</scope>
    <source>
        <strain evidence="10">YM2019G1</strain>
    </source>
</reference>
<dbReference type="Gene3D" id="1.20.58.150">
    <property type="entry name" value="ANTH domain"/>
    <property type="match status" value="2"/>
</dbReference>
<evidence type="ECO:0000313" key="10">
    <source>
        <dbReference type="EMBL" id="KAE8713827.1"/>
    </source>
</evidence>
<dbReference type="Proteomes" id="UP000436088">
    <property type="component" value="Unassembled WGS sequence"/>
</dbReference>
<dbReference type="GO" id="GO:0000149">
    <property type="term" value="F:SNARE binding"/>
    <property type="evidence" value="ECO:0007669"/>
    <property type="project" value="TreeGrafter"/>
</dbReference>
<keyword evidence="5" id="KW-0333">Golgi apparatus</keyword>
<proteinExistence type="predicted"/>
<dbReference type="InterPro" id="IPR008942">
    <property type="entry name" value="ENTH_VHS"/>
</dbReference>
<dbReference type="GO" id="GO:0032050">
    <property type="term" value="F:clathrin heavy chain binding"/>
    <property type="evidence" value="ECO:0007669"/>
    <property type="project" value="TreeGrafter"/>
</dbReference>
<evidence type="ECO:0000256" key="1">
    <source>
        <dbReference type="ARBA" id="ARBA00004132"/>
    </source>
</evidence>
<keyword evidence="4" id="KW-0254">Endocytosis</keyword>
<feature type="domain" description="ENTH" evidence="9">
    <location>
        <begin position="1"/>
        <end position="124"/>
    </location>
</feature>
<comment type="subcellular location">
    <subcellularLocation>
        <location evidence="1">Cytoplasmic vesicle</location>
        <location evidence="1">Clathrin-coated vesicle</location>
    </subcellularLocation>
    <subcellularLocation>
        <location evidence="2">Golgi apparatus</location>
    </subcellularLocation>
    <subcellularLocation>
        <location evidence="3">Membrane</location>
        <location evidence="3">Clathrin-coated pit</location>
    </subcellularLocation>
</comment>
<dbReference type="SUPFAM" id="SSF89009">
    <property type="entry name" value="GAT-like domain"/>
    <property type="match status" value="1"/>
</dbReference>
<evidence type="ECO:0000256" key="3">
    <source>
        <dbReference type="ARBA" id="ARBA00004600"/>
    </source>
</evidence>
<dbReference type="AlphaFoldDB" id="A0A6A3BCV8"/>
<keyword evidence="8" id="KW-0968">Cytoplasmic vesicle</keyword>